<evidence type="ECO:0000313" key="7">
    <source>
        <dbReference type="EMBL" id="SHH22913.1"/>
    </source>
</evidence>
<dbReference type="PROSITE" id="PS50126">
    <property type="entry name" value="S1"/>
    <property type="match status" value="5"/>
</dbReference>
<dbReference type="RefSeq" id="WP_073071594.1">
    <property type="nucleotide sequence ID" value="NZ_FQXN01000001.1"/>
</dbReference>
<feature type="domain" description="S1 motif" evidence="6">
    <location>
        <begin position="20"/>
        <end position="84"/>
    </location>
</feature>
<gene>
    <name evidence="7" type="ORF">SAMN02745199_0412</name>
</gene>
<evidence type="ECO:0000256" key="2">
    <source>
        <dbReference type="ARBA" id="ARBA00022980"/>
    </source>
</evidence>
<dbReference type="CDD" id="cd00164">
    <property type="entry name" value="S1_like"/>
    <property type="match status" value="1"/>
</dbReference>
<evidence type="ECO:0000313" key="8">
    <source>
        <dbReference type="Proteomes" id="UP000242592"/>
    </source>
</evidence>
<feature type="domain" description="S1 motif" evidence="6">
    <location>
        <begin position="185"/>
        <end position="254"/>
    </location>
</feature>
<dbReference type="STRING" id="1123380.SAMN02745199_0412"/>
<dbReference type="InterPro" id="IPR035104">
    <property type="entry name" value="Ribosomal_protein_S1-like"/>
</dbReference>
<evidence type="ECO:0000256" key="1">
    <source>
        <dbReference type="ARBA" id="ARBA00006767"/>
    </source>
</evidence>
<dbReference type="InterPro" id="IPR012340">
    <property type="entry name" value="NA-bd_OB-fold"/>
</dbReference>
<dbReference type="InterPro" id="IPR003029">
    <property type="entry name" value="S1_domain"/>
</dbReference>
<evidence type="ECO:0000259" key="6">
    <source>
        <dbReference type="PROSITE" id="PS50126"/>
    </source>
</evidence>
<dbReference type="Pfam" id="PF00575">
    <property type="entry name" value="S1"/>
    <property type="match status" value="4"/>
</dbReference>
<feature type="domain" description="S1 motif" evidence="6">
    <location>
        <begin position="443"/>
        <end position="505"/>
    </location>
</feature>
<keyword evidence="3" id="KW-0687">Ribonucleoprotein</keyword>
<protein>
    <submittedName>
        <fullName evidence="7">Small subunit ribosomal protein S1</fullName>
    </submittedName>
</protein>
<comment type="similarity">
    <text evidence="1">Belongs to the bacterial ribosomal protein bS1 family.</text>
</comment>
<evidence type="ECO:0000256" key="4">
    <source>
        <dbReference type="ARBA" id="ARBA00025604"/>
    </source>
</evidence>
<keyword evidence="8" id="KW-1185">Reference proteome</keyword>
<feature type="domain" description="S1 motif" evidence="6">
    <location>
        <begin position="357"/>
        <end position="426"/>
    </location>
</feature>
<dbReference type="SUPFAM" id="SSF50249">
    <property type="entry name" value="Nucleic acid-binding proteins"/>
    <property type="match status" value="6"/>
</dbReference>
<keyword evidence="2 7" id="KW-0689">Ribosomal protein</keyword>
<dbReference type="Gene3D" id="2.40.50.140">
    <property type="entry name" value="Nucleic acid-binding proteins"/>
    <property type="match status" value="5"/>
</dbReference>
<dbReference type="GO" id="GO:0022627">
    <property type="term" value="C:cytosolic small ribosomal subunit"/>
    <property type="evidence" value="ECO:0007669"/>
    <property type="project" value="TreeGrafter"/>
</dbReference>
<reference evidence="8" key="1">
    <citation type="submission" date="2016-11" db="EMBL/GenBank/DDBJ databases">
        <authorList>
            <person name="Varghese N."/>
            <person name="Submissions S."/>
        </authorList>
    </citation>
    <scope>NUCLEOTIDE SEQUENCE [LARGE SCALE GENOMIC DNA]</scope>
    <source>
        <strain evidence="8">DSM 15807</strain>
    </source>
</reference>
<evidence type="ECO:0000256" key="5">
    <source>
        <dbReference type="SAM" id="Coils"/>
    </source>
</evidence>
<dbReference type="FunFam" id="2.40.50.140:FF:000103">
    <property type="entry name" value="protein RRP5 homolog"/>
    <property type="match status" value="2"/>
</dbReference>
<feature type="domain" description="S1 motif" evidence="6">
    <location>
        <begin position="271"/>
        <end position="340"/>
    </location>
</feature>
<dbReference type="PRINTS" id="PR00681">
    <property type="entry name" value="RIBOSOMALS1"/>
</dbReference>
<evidence type="ECO:0000256" key="3">
    <source>
        <dbReference type="ARBA" id="ARBA00023274"/>
    </source>
</evidence>
<dbReference type="SMART" id="SM00316">
    <property type="entry name" value="S1"/>
    <property type="match status" value="6"/>
</dbReference>
<dbReference type="Pfam" id="PF13509">
    <property type="entry name" value="S1_2"/>
    <property type="match status" value="1"/>
</dbReference>
<dbReference type="InterPro" id="IPR039566">
    <property type="entry name" value="CvfB_S1_st"/>
</dbReference>
<dbReference type="PANTHER" id="PTHR10724:SF7">
    <property type="entry name" value="SMALL RIBOSOMAL SUBUNIT PROTEIN BS1C"/>
    <property type="match status" value="1"/>
</dbReference>
<dbReference type="AlphaFoldDB" id="A0A1M5RAS8"/>
<dbReference type="InterPro" id="IPR050437">
    <property type="entry name" value="Ribos_protein_bS1-like"/>
</dbReference>
<dbReference type="EMBL" id="FQXN01000001">
    <property type="protein sequence ID" value="SHH22913.1"/>
    <property type="molecule type" value="Genomic_DNA"/>
</dbReference>
<dbReference type="GO" id="GO:0003729">
    <property type="term" value="F:mRNA binding"/>
    <property type="evidence" value="ECO:0007669"/>
    <property type="project" value="TreeGrafter"/>
</dbReference>
<dbReference type="Proteomes" id="UP000242592">
    <property type="component" value="Unassembled WGS sequence"/>
</dbReference>
<proteinExistence type="inferred from homology"/>
<keyword evidence="5" id="KW-0175">Coiled coil</keyword>
<dbReference type="GO" id="GO:0003735">
    <property type="term" value="F:structural constituent of ribosome"/>
    <property type="evidence" value="ECO:0007669"/>
    <property type="project" value="TreeGrafter"/>
</dbReference>
<accession>A0A1M5RAS8</accession>
<feature type="coiled-coil region" evidence="5">
    <location>
        <begin position="499"/>
        <end position="526"/>
    </location>
</feature>
<organism evidence="7 8">
    <name type="scientific">Thermosipho atlanticus DSM 15807</name>
    <dbReference type="NCBI Taxonomy" id="1123380"/>
    <lineage>
        <taxon>Bacteria</taxon>
        <taxon>Thermotogati</taxon>
        <taxon>Thermotogota</taxon>
        <taxon>Thermotogae</taxon>
        <taxon>Thermotogales</taxon>
        <taxon>Fervidobacteriaceae</taxon>
        <taxon>Thermosipho</taxon>
    </lineage>
</organism>
<name>A0A1M5RAS8_9BACT</name>
<dbReference type="GO" id="GO:0006412">
    <property type="term" value="P:translation"/>
    <property type="evidence" value="ECO:0007669"/>
    <property type="project" value="TreeGrafter"/>
</dbReference>
<comment type="function">
    <text evidence="4">Binds mRNA; thus facilitating recognition of the initiation point. It is needed to translate mRNA with a short Shine-Dalgarno (SD) purine-rich sequence.</text>
</comment>
<dbReference type="PANTHER" id="PTHR10724">
    <property type="entry name" value="30S RIBOSOMAL PROTEIN S1"/>
    <property type="match status" value="1"/>
</dbReference>
<sequence>MENNFEKMLENYLFNEVKVGTVVEGVVVRSTDTDVFVDFGWKGEGVIPTDELVKEPSEYKPGTKINLLVLRINEEEGTALLSERRVYLRKARELIKEKFENGEKVIGKIKERVKGGYKVLIDNVIEAFLPGRESLIRSGDKIPEDYLEFKIIKFNASRKKLNIVVSRKIIVDEMIDSFYSNRKPGDVIEGLVEKVEKFGAFIRIAEGITGLLPNSEVSYDTSLTVEDVLREGQSVKLLIKDIDRNKKRIILSLKALMPDPWENIEKKYPIGEVVSGIVKKIMPFGFFVNLEPGIDGLVHISEVFWGRQGRIQDVVEEGDVVKVIVKDVDKENRKLSLSYKEAKGDPWKNIEEKYPVGNVVTGVVGAILNSGVIIDLEEEISGFCPISELSWKYVEKPEEVVTIKQKVKAVVTSLDKDARKMRLSIKRATQNPWKLFVENYKEGDIVTGKIVKKVKKGYIVEIDDIEAFLPETHALEEKNVGDQLTGRILKIVEDKEIYKITISEKLKEEIEQLKELSEKANAERVVSLEGKVKNANSTDSREE</sequence>